<dbReference type="Pfam" id="PF00505">
    <property type="entry name" value="HMG_box"/>
    <property type="match status" value="1"/>
</dbReference>
<dbReference type="GO" id="GO:0005634">
    <property type="term" value="C:nucleus"/>
    <property type="evidence" value="ECO:0007669"/>
    <property type="project" value="UniProtKB-UniRule"/>
</dbReference>
<proteinExistence type="predicted"/>
<sequence>MSDHYVPIKPITAVLNLDSFPTTARICSTKSTFYYTSLTLHERTLLLRPPYQLTCSLDELLRPARRKCFNPPRSQNSWIIFRKDFFSQIRAKHPGTAHSLTEISTAASNRWRNLPCAVKQYFKVLAKIAQEQHKTAYPEYAYRPKRIKQHRYKLFENMNPNCEEDGETLNSKSGGANSSLVGEERIGQLNSTANEHHHDVVQVAIDKDLYADGYGACNNTYYGAWFESKSDNFSNNNAVNPTTAINPFMQAAQDQYHTQIFWTWPFCNIIN</sequence>
<evidence type="ECO:0000313" key="6">
    <source>
        <dbReference type="Proteomes" id="UP000789739"/>
    </source>
</evidence>
<dbReference type="CDD" id="cd01389">
    <property type="entry name" value="HMG-box_ROX1-like"/>
    <property type="match status" value="1"/>
</dbReference>
<gene>
    <name evidence="5" type="ORF">PBRASI_LOCUS2018</name>
</gene>
<dbReference type="GO" id="GO:0030154">
    <property type="term" value="P:cell differentiation"/>
    <property type="evidence" value="ECO:0007669"/>
    <property type="project" value="TreeGrafter"/>
</dbReference>
<evidence type="ECO:0000256" key="2">
    <source>
        <dbReference type="ARBA" id="ARBA00023163"/>
    </source>
</evidence>
<dbReference type="SUPFAM" id="SSF47095">
    <property type="entry name" value="HMG-box"/>
    <property type="match status" value="1"/>
</dbReference>
<dbReference type="PANTHER" id="PTHR10270:SF161">
    <property type="entry name" value="SEX-DETERMINING REGION Y PROTEIN"/>
    <property type="match status" value="1"/>
</dbReference>
<dbReference type="GO" id="GO:0000978">
    <property type="term" value="F:RNA polymerase II cis-regulatory region sequence-specific DNA binding"/>
    <property type="evidence" value="ECO:0007669"/>
    <property type="project" value="TreeGrafter"/>
</dbReference>
<reference evidence="5" key="1">
    <citation type="submission" date="2021-06" db="EMBL/GenBank/DDBJ databases">
        <authorList>
            <person name="Kallberg Y."/>
            <person name="Tangrot J."/>
            <person name="Rosling A."/>
        </authorList>
    </citation>
    <scope>NUCLEOTIDE SEQUENCE</scope>
    <source>
        <strain evidence="5">BR232B</strain>
    </source>
</reference>
<dbReference type="AlphaFoldDB" id="A0A9N8WK38"/>
<evidence type="ECO:0000256" key="1">
    <source>
        <dbReference type="ARBA" id="ARBA00023125"/>
    </source>
</evidence>
<name>A0A9N8WK38_9GLOM</name>
<accession>A0A9N8WK38</accession>
<dbReference type="EMBL" id="CAJVPI010000146">
    <property type="protein sequence ID" value="CAG8489392.1"/>
    <property type="molecule type" value="Genomic_DNA"/>
</dbReference>
<organism evidence="5 6">
    <name type="scientific">Paraglomus brasilianum</name>
    <dbReference type="NCBI Taxonomy" id="144538"/>
    <lineage>
        <taxon>Eukaryota</taxon>
        <taxon>Fungi</taxon>
        <taxon>Fungi incertae sedis</taxon>
        <taxon>Mucoromycota</taxon>
        <taxon>Glomeromycotina</taxon>
        <taxon>Glomeromycetes</taxon>
        <taxon>Paraglomerales</taxon>
        <taxon>Paraglomeraceae</taxon>
        <taxon>Paraglomus</taxon>
    </lineage>
</organism>
<dbReference type="InterPro" id="IPR009071">
    <property type="entry name" value="HMG_box_dom"/>
</dbReference>
<dbReference type="PANTHER" id="PTHR10270">
    <property type="entry name" value="SOX TRANSCRIPTION FACTOR"/>
    <property type="match status" value="1"/>
</dbReference>
<dbReference type="SMART" id="SM00398">
    <property type="entry name" value="HMG"/>
    <property type="match status" value="1"/>
</dbReference>
<dbReference type="InterPro" id="IPR036910">
    <property type="entry name" value="HMG_box_dom_sf"/>
</dbReference>
<protein>
    <submittedName>
        <fullName evidence="5">716_t:CDS:1</fullName>
    </submittedName>
</protein>
<keyword evidence="2" id="KW-0804">Transcription</keyword>
<keyword evidence="1 3" id="KW-0238">DNA-binding</keyword>
<feature type="DNA-binding region" description="HMG box" evidence="3">
    <location>
        <begin position="71"/>
        <end position="141"/>
    </location>
</feature>
<keyword evidence="6" id="KW-1185">Reference proteome</keyword>
<feature type="domain" description="HMG box" evidence="4">
    <location>
        <begin position="71"/>
        <end position="141"/>
    </location>
</feature>
<comment type="caution">
    <text evidence="5">The sequence shown here is derived from an EMBL/GenBank/DDBJ whole genome shotgun (WGS) entry which is preliminary data.</text>
</comment>
<evidence type="ECO:0000256" key="3">
    <source>
        <dbReference type="PROSITE-ProRule" id="PRU00267"/>
    </source>
</evidence>
<dbReference type="Proteomes" id="UP000789739">
    <property type="component" value="Unassembled WGS sequence"/>
</dbReference>
<dbReference type="OrthoDB" id="6247875at2759"/>
<evidence type="ECO:0000259" key="4">
    <source>
        <dbReference type="PROSITE" id="PS50118"/>
    </source>
</evidence>
<dbReference type="GO" id="GO:0001228">
    <property type="term" value="F:DNA-binding transcription activator activity, RNA polymerase II-specific"/>
    <property type="evidence" value="ECO:0007669"/>
    <property type="project" value="TreeGrafter"/>
</dbReference>
<dbReference type="Gene3D" id="1.10.30.10">
    <property type="entry name" value="High mobility group box domain"/>
    <property type="match status" value="1"/>
</dbReference>
<dbReference type="PROSITE" id="PS50118">
    <property type="entry name" value="HMG_BOX_2"/>
    <property type="match status" value="1"/>
</dbReference>
<dbReference type="InterPro" id="IPR050140">
    <property type="entry name" value="SRY-related_HMG-box_TF-like"/>
</dbReference>
<evidence type="ECO:0000313" key="5">
    <source>
        <dbReference type="EMBL" id="CAG8489392.1"/>
    </source>
</evidence>
<keyword evidence="3" id="KW-0539">Nucleus</keyword>